<dbReference type="InterPro" id="IPR038377">
    <property type="entry name" value="Na/Glc_symporter_sf"/>
</dbReference>
<evidence type="ECO:0000256" key="5">
    <source>
        <dbReference type="ARBA" id="ARBA00022692"/>
    </source>
</evidence>
<feature type="transmembrane region" description="Helical" evidence="13">
    <location>
        <begin position="249"/>
        <end position="267"/>
    </location>
</feature>
<evidence type="ECO:0000256" key="7">
    <source>
        <dbReference type="ARBA" id="ARBA00023053"/>
    </source>
</evidence>
<evidence type="ECO:0000313" key="15">
    <source>
        <dbReference type="Proteomes" id="UP001642540"/>
    </source>
</evidence>
<feature type="transmembrane region" description="Helical" evidence="13">
    <location>
        <begin position="92"/>
        <end position="116"/>
    </location>
</feature>
<proteinExistence type="inferred from homology"/>
<dbReference type="PROSITE" id="PS50283">
    <property type="entry name" value="NA_SOLUT_SYMP_3"/>
    <property type="match status" value="1"/>
</dbReference>
<feature type="transmembrane region" description="Helical" evidence="13">
    <location>
        <begin position="518"/>
        <end position="542"/>
    </location>
</feature>
<keyword evidence="3" id="KW-0813">Transport</keyword>
<feature type="region of interest" description="Disordered" evidence="12">
    <location>
        <begin position="620"/>
        <end position="648"/>
    </location>
</feature>
<keyword evidence="5 13" id="KW-0812">Transmembrane</keyword>
<reference evidence="14 15" key="1">
    <citation type="submission" date="2024-08" db="EMBL/GenBank/DDBJ databases">
        <authorList>
            <person name="Cucini C."/>
            <person name="Frati F."/>
        </authorList>
    </citation>
    <scope>NUCLEOTIDE SEQUENCE [LARGE SCALE GENOMIC DNA]</scope>
</reference>
<feature type="transmembrane region" description="Helical" evidence="13">
    <location>
        <begin position="393"/>
        <end position="412"/>
    </location>
</feature>
<feature type="transmembrane region" description="Helical" evidence="13">
    <location>
        <begin position="418"/>
        <end position="443"/>
    </location>
</feature>
<dbReference type="Pfam" id="PF00474">
    <property type="entry name" value="SSF"/>
    <property type="match status" value="1"/>
</dbReference>
<dbReference type="InterPro" id="IPR051163">
    <property type="entry name" value="Sodium:Solute_Symporter_SSF"/>
</dbReference>
<evidence type="ECO:0000256" key="8">
    <source>
        <dbReference type="ARBA" id="ARBA00023065"/>
    </source>
</evidence>
<keyword evidence="15" id="KW-1185">Reference proteome</keyword>
<evidence type="ECO:0000313" key="14">
    <source>
        <dbReference type="EMBL" id="CAL8148090.1"/>
    </source>
</evidence>
<evidence type="ECO:0008006" key="16">
    <source>
        <dbReference type="Google" id="ProtNLM"/>
    </source>
</evidence>
<sequence length="648" mass="70363">MENGTEVPLAPGALSDLFGWPEYLVFAGMLCISAGIGLFYGCTGNKQKTTSEFLMGNRSLGVFPIASSLIASFISAITLLGTPAEVYSKGTMYWVIGISYIFVTAAAAFIYLPVFFDLQLTSAYEYLQLRFSRPVRLLGSLIFISQMTIYMAIVVYAPSLALSQVTGLNVYGCVVAIFFICTFYTTVGGMKAVVWTDTFQVIIMFAAMLIVIFKGAHDVGGHAAVWEIGKAGGRIEFFNFDLDPRTRHTVWGLLFGGYFTWVTVYGCNQAQVQRYLSVPTKRKAQWALFINMFGLMGILSLCCYAGLVIYAKYATCDPIISKRVNTPDQLFPLFVMDTLGTFRGLPGLFVAGIFSGALSTVSSGLNSLAAITLEDFIRGVFYPDITDERATTVSKLLAVAFGLISFGLVFVAEQLGGVLQAALSIFGIIGGPLLGVFSLGMFFPWANSKGALVGTISALLFTLWMGIGANLAISSKQIINPKLNVSVDGCAWGNFSLPPTPVEPEHDSGLIELYRISYIWYSAIGCCITVFIGLLISFLTGAQDPRKLEAKLISPAVDKFVRWLFSDDILYSIGWELGVDLEKPMSNGHYANGGRKSESYGLPGSNGAFVVDAKTGIRNPAFRDDDNPPLPSPNGKVLQNGDRRDTRL</sequence>
<evidence type="ECO:0000256" key="1">
    <source>
        <dbReference type="ARBA" id="ARBA00004651"/>
    </source>
</evidence>
<keyword evidence="7" id="KW-0915">Sodium</keyword>
<comment type="subcellular location">
    <subcellularLocation>
        <location evidence="1">Cell membrane</location>
        <topology evidence="1">Multi-pass membrane protein</topology>
    </subcellularLocation>
</comment>
<keyword evidence="8" id="KW-0406">Ion transport</keyword>
<keyword evidence="10" id="KW-0739">Sodium transport</keyword>
<evidence type="ECO:0000256" key="12">
    <source>
        <dbReference type="SAM" id="MobiDB-lite"/>
    </source>
</evidence>
<evidence type="ECO:0000256" key="10">
    <source>
        <dbReference type="ARBA" id="ARBA00023201"/>
    </source>
</evidence>
<dbReference type="Proteomes" id="UP001642540">
    <property type="component" value="Unassembled WGS sequence"/>
</dbReference>
<dbReference type="PANTHER" id="PTHR42985:SF39">
    <property type="entry name" value="GH10366P"/>
    <property type="match status" value="1"/>
</dbReference>
<comment type="caution">
    <text evidence="14">The sequence shown here is derived from an EMBL/GenBank/DDBJ whole genome shotgun (WGS) entry which is preliminary data.</text>
</comment>
<dbReference type="NCBIfam" id="TIGR00813">
    <property type="entry name" value="sss"/>
    <property type="match status" value="1"/>
</dbReference>
<dbReference type="Gene3D" id="1.20.1730.10">
    <property type="entry name" value="Sodium/glucose cotransporter"/>
    <property type="match status" value="1"/>
</dbReference>
<evidence type="ECO:0000256" key="4">
    <source>
        <dbReference type="ARBA" id="ARBA00022475"/>
    </source>
</evidence>
<evidence type="ECO:0000256" key="9">
    <source>
        <dbReference type="ARBA" id="ARBA00023136"/>
    </source>
</evidence>
<feature type="transmembrane region" description="Helical" evidence="13">
    <location>
        <begin position="137"/>
        <end position="156"/>
    </location>
</feature>
<feature type="transmembrane region" description="Helical" evidence="13">
    <location>
        <begin position="450"/>
        <end position="473"/>
    </location>
</feature>
<feature type="transmembrane region" description="Helical" evidence="13">
    <location>
        <begin position="168"/>
        <end position="187"/>
    </location>
</feature>
<feature type="transmembrane region" description="Helical" evidence="13">
    <location>
        <begin position="194"/>
        <end position="213"/>
    </location>
</feature>
<feature type="transmembrane region" description="Helical" evidence="13">
    <location>
        <begin position="20"/>
        <end position="40"/>
    </location>
</feature>
<evidence type="ECO:0000256" key="2">
    <source>
        <dbReference type="ARBA" id="ARBA00006434"/>
    </source>
</evidence>
<dbReference type="CDD" id="cd11492">
    <property type="entry name" value="SLC5sbd_NIS-SMVT"/>
    <property type="match status" value="1"/>
</dbReference>
<feature type="transmembrane region" description="Helical" evidence="13">
    <location>
        <begin position="348"/>
        <end position="373"/>
    </location>
</feature>
<evidence type="ECO:0000256" key="3">
    <source>
        <dbReference type="ARBA" id="ARBA00022448"/>
    </source>
</evidence>
<comment type="similarity">
    <text evidence="2 11">Belongs to the sodium:solute symporter (SSF) (TC 2.A.21) family.</text>
</comment>
<keyword evidence="9 13" id="KW-0472">Membrane</keyword>
<dbReference type="InterPro" id="IPR001734">
    <property type="entry name" value="Na/solute_symporter"/>
</dbReference>
<keyword evidence="6 13" id="KW-1133">Transmembrane helix</keyword>
<evidence type="ECO:0000256" key="13">
    <source>
        <dbReference type="SAM" id="Phobius"/>
    </source>
</evidence>
<evidence type="ECO:0000256" key="6">
    <source>
        <dbReference type="ARBA" id="ARBA00022989"/>
    </source>
</evidence>
<dbReference type="PANTHER" id="PTHR42985">
    <property type="entry name" value="SODIUM-COUPLED MONOCARBOXYLATE TRANSPORTER"/>
    <property type="match status" value="1"/>
</dbReference>
<keyword evidence="4" id="KW-1003">Cell membrane</keyword>
<name>A0ABP1S9A8_9HEXA</name>
<dbReference type="EMBL" id="CAXLJM020000166">
    <property type="protein sequence ID" value="CAL8148090.1"/>
    <property type="molecule type" value="Genomic_DNA"/>
</dbReference>
<protein>
    <recommendedName>
        <fullName evidence="16">Sodium-coupled monocarboxylate transporter 1</fullName>
    </recommendedName>
</protein>
<accession>A0ABP1S9A8</accession>
<feature type="transmembrane region" description="Helical" evidence="13">
    <location>
        <begin position="60"/>
        <end position="80"/>
    </location>
</feature>
<organism evidence="14 15">
    <name type="scientific">Orchesella dallaii</name>
    <dbReference type="NCBI Taxonomy" id="48710"/>
    <lineage>
        <taxon>Eukaryota</taxon>
        <taxon>Metazoa</taxon>
        <taxon>Ecdysozoa</taxon>
        <taxon>Arthropoda</taxon>
        <taxon>Hexapoda</taxon>
        <taxon>Collembola</taxon>
        <taxon>Entomobryomorpha</taxon>
        <taxon>Entomobryoidea</taxon>
        <taxon>Orchesellidae</taxon>
        <taxon>Orchesellinae</taxon>
        <taxon>Orchesella</taxon>
    </lineage>
</organism>
<feature type="transmembrane region" description="Helical" evidence="13">
    <location>
        <begin position="288"/>
        <end position="311"/>
    </location>
</feature>
<gene>
    <name evidence="14" type="ORF">ODALV1_LOCUS31320</name>
</gene>
<evidence type="ECO:0000256" key="11">
    <source>
        <dbReference type="RuleBase" id="RU362091"/>
    </source>
</evidence>